<dbReference type="AlphaFoldDB" id="A0A918F9X9"/>
<keyword evidence="2" id="KW-1185">Reference proteome</keyword>
<name>A0A918F9X9_9ACTN</name>
<dbReference type="Proteomes" id="UP000658320">
    <property type="component" value="Unassembled WGS sequence"/>
</dbReference>
<comment type="caution">
    <text evidence="1">The sequence shown here is derived from an EMBL/GenBank/DDBJ whole genome shotgun (WGS) entry which is preliminary data.</text>
</comment>
<protein>
    <submittedName>
        <fullName evidence="1">Uncharacterized protein</fullName>
    </submittedName>
</protein>
<evidence type="ECO:0000313" key="2">
    <source>
        <dbReference type="Proteomes" id="UP000658320"/>
    </source>
</evidence>
<reference evidence="1" key="1">
    <citation type="journal article" date="2014" name="Int. J. Syst. Evol. Microbiol.">
        <title>Complete genome sequence of Corynebacterium casei LMG S-19264T (=DSM 44701T), isolated from a smear-ripened cheese.</title>
        <authorList>
            <consortium name="US DOE Joint Genome Institute (JGI-PGF)"/>
            <person name="Walter F."/>
            <person name="Albersmeier A."/>
            <person name="Kalinowski J."/>
            <person name="Ruckert C."/>
        </authorList>
    </citation>
    <scope>NUCLEOTIDE SEQUENCE</scope>
    <source>
        <strain evidence="1">JCM 4346</strain>
    </source>
</reference>
<accession>A0A918F9X9</accession>
<organism evidence="1 2">
    <name type="scientific">Streptomyces aurantiogriseus</name>
    <dbReference type="NCBI Taxonomy" id="66870"/>
    <lineage>
        <taxon>Bacteria</taxon>
        <taxon>Bacillati</taxon>
        <taxon>Actinomycetota</taxon>
        <taxon>Actinomycetes</taxon>
        <taxon>Kitasatosporales</taxon>
        <taxon>Streptomycetaceae</taxon>
        <taxon>Streptomyces</taxon>
    </lineage>
</organism>
<proteinExistence type="predicted"/>
<reference evidence="1" key="2">
    <citation type="submission" date="2020-09" db="EMBL/GenBank/DDBJ databases">
        <authorList>
            <person name="Sun Q."/>
            <person name="Ohkuma M."/>
        </authorList>
    </citation>
    <scope>NUCLEOTIDE SEQUENCE</scope>
    <source>
        <strain evidence="1">JCM 4346</strain>
    </source>
</reference>
<sequence length="69" mass="6565">MTGGQFGDDPGGGGADVVDVEFGLGQAGDEGVQVVVGQRGLPGTAPLAWARGPGRVGAGDRLIGASGSS</sequence>
<evidence type="ECO:0000313" key="1">
    <source>
        <dbReference type="EMBL" id="GGR15214.1"/>
    </source>
</evidence>
<gene>
    <name evidence="1" type="ORF">GCM10010251_34140</name>
</gene>
<dbReference type="EMBL" id="BMSX01000007">
    <property type="protein sequence ID" value="GGR15214.1"/>
    <property type="molecule type" value="Genomic_DNA"/>
</dbReference>